<protein>
    <submittedName>
        <fullName evidence="4">Transmembrane protein</fullName>
    </submittedName>
</protein>
<name>F4J1W7_ARATH</name>
<dbReference type="KEGG" id="ath:AT3G44235"/>
<evidence type="ECO:0000313" key="4">
    <source>
        <dbReference type="EMBL" id="AEE77879.1"/>
    </source>
</evidence>
<feature type="transmembrane region" description="Helical" evidence="2">
    <location>
        <begin position="49"/>
        <end position="68"/>
    </location>
</feature>
<evidence type="ECO:0000313" key="5">
    <source>
        <dbReference type="Proteomes" id="UP000006548"/>
    </source>
</evidence>
<accession>F4J1W7</accession>
<organism evidence="4 5">
    <name type="scientific">Arabidopsis thaliana</name>
    <name type="common">Mouse-ear cress</name>
    <dbReference type="NCBI Taxonomy" id="3702"/>
    <lineage>
        <taxon>Eukaryota</taxon>
        <taxon>Viridiplantae</taxon>
        <taxon>Streptophyta</taxon>
        <taxon>Embryophyta</taxon>
        <taxon>Tracheophyta</taxon>
        <taxon>Spermatophyta</taxon>
        <taxon>Magnoliopsida</taxon>
        <taxon>eudicotyledons</taxon>
        <taxon>Gunneridae</taxon>
        <taxon>Pentapetalae</taxon>
        <taxon>rosids</taxon>
        <taxon>malvids</taxon>
        <taxon>Brassicales</taxon>
        <taxon>Brassicaceae</taxon>
        <taxon>Camelineae</taxon>
        <taxon>Arabidopsis</taxon>
    </lineage>
</organism>
<dbReference type="Proteomes" id="UP000006548">
    <property type="component" value="Chromosome 3"/>
</dbReference>
<gene>
    <name evidence="3 4" type="ordered locus">At3g44235</name>
</gene>
<dbReference type="Araport" id="AT3G44235"/>
<sequence length="199" mass="22372">MSWSQIEPRDPNLTTWSQITSSRDPNSTTTEDEDGDGEIDHPIRNYCRMYVILLYTFGFWLYLLIGLINISRCYLDLFVDSVSVSNNTNWNVSLVADSPFTFCQLSLFTVNGQLLQGVGFTTRKLDSIKDGHVVWDTGVKIIARVQAGTSLKKKGLLRVTGSDLPVRFLLDPEGNMKGSLVGNMKRCEYLFNSSLDNSL</sequence>
<keyword evidence="2 4" id="KW-0812">Transmembrane</keyword>
<dbReference type="AlphaFoldDB" id="F4J1W7"/>
<dbReference type="iPTMnet" id="F4J1W7"/>
<dbReference type="InParanoid" id="F4J1W7"/>
<dbReference type="RefSeq" id="NP_683678.1">
    <property type="nucleotide sequence ID" value="NM_148836.1"/>
</dbReference>
<dbReference type="OMA" id="LINISRC"/>
<evidence type="ECO:0000256" key="2">
    <source>
        <dbReference type="SAM" id="Phobius"/>
    </source>
</evidence>
<proteinExistence type="predicted"/>
<dbReference type="TAIR" id="AT3G44235"/>
<dbReference type="GeneID" id="823548"/>
<evidence type="ECO:0000256" key="1">
    <source>
        <dbReference type="SAM" id="MobiDB-lite"/>
    </source>
</evidence>
<dbReference type="HOGENOM" id="CLU_108665_0_0_1"/>
<evidence type="ECO:0000313" key="3">
    <source>
        <dbReference type="Araport" id="AT3G44235"/>
    </source>
</evidence>
<reference evidence="4 5" key="1">
    <citation type="journal article" date="2000" name="Nature">
        <title>Sequence and analysis of chromosome 3 of the plant Arabidopsis thaliana.</title>
        <authorList>
            <consortium name="European Union Chromosome 3 Arabidopsis Sequencing Consortium"/>
            <consortium name="Institute for Genomic Research"/>
            <consortium name="Kazusa DNA Research Institute"/>
            <person name="Salanoubat M."/>
            <person name="Lemcke K."/>
            <person name="Rieger M."/>
            <person name="Ansorge W."/>
            <person name="Unseld M."/>
            <person name="Fartmann B."/>
            <person name="Valle G."/>
            <person name="Blocker H."/>
            <person name="Perez-Alonso M."/>
            <person name="Obermaier B."/>
            <person name="Delseny M."/>
            <person name="Boutry M."/>
            <person name="Grivell L.A."/>
            <person name="Mache R."/>
            <person name="Puigdomenech P."/>
            <person name="De Simone V."/>
            <person name="Choisne N."/>
            <person name="Artiguenave F."/>
            <person name="Robert C."/>
            <person name="Brottier P."/>
            <person name="Wincker P."/>
            <person name="Cattolico L."/>
            <person name="Weissenbach J."/>
            <person name="Saurin W."/>
            <person name="Quetier F."/>
            <person name="Schafer M."/>
            <person name="Muller-Auer S."/>
            <person name="Gabel C."/>
            <person name="Fuchs M."/>
            <person name="Benes V."/>
            <person name="Wurmbach E."/>
            <person name="Drzonek H."/>
            <person name="Erfle H."/>
            <person name="Jordan N."/>
            <person name="Bangert S."/>
            <person name="Wiedelmann R."/>
            <person name="Kranz H."/>
            <person name="Voss H."/>
            <person name="Holland R."/>
            <person name="Brandt P."/>
            <person name="Nyakatura G."/>
            <person name="Vezzi A."/>
            <person name="D'Angelo M."/>
            <person name="Pallavicini A."/>
            <person name="Toppo S."/>
            <person name="Simionati B."/>
            <person name="Conrad A."/>
            <person name="Hornischer K."/>
            <person name="Kauer G."/>
            <person name="Lohnert T.H."/>
            <person name="Nordsiek G."/>
            <person name="Reichelt J."/>
            <person name="Scharfe M."/>
            <person name="Schon O."/>
            <person name="Bargues M."/>
            <person name="Terol J."/>
            <person name="Climent J."/>
            <person name="Navarro P."/>
            <person name="Collado C."/>
            <person name="Perez-Perez A."/>
            <person name="Ottenwalder B."/>
            <person name="Duchemin D."/>
            <person name="Cooke R."/>
            <person name="Laudie M."/>
            <person name="Berger-Llauro C."/>
            <person name="Purnelle B."/>
            <person name="Masuy D."/>
            <person name="de Haan M."/>
            <person name="Maarse A.C."/>
            <person name="Alcaraz J.P."/>
            <person name="Cottet A."/>
            <person name="Casacuberta E."/>
            <person name="Monfort A."/>
            <person name="Argiriou A."/>
            <person name="flores M."/>
            <person name="Liguori R."/>
            <person name="Vitale D."/>
            <person name="Mannhaupt G."/>
            <person name="Haase D."/>
            <person name="Schoof H."/>
            <person name="Rudd S."/>
            <person name="Zaccaria P."/>
            <person name="Mewes H.W."/>
            <person name="Mayer K.F."/>
            <person name="Kaul S."/>
            <person name="Town C.D."/>
            <person name="Koo H.L."/>
            <person name="Tallon L.J."/>
            <person name="Jenkins J."/>
            <person name="Rooney T."/>
            <person name="Rizzo M."/>
            <person name="Walts A."/>
            <person name="Utterback T."/>
            <person name="Fujii C.Y."/>
            <person name="Shea T.P."/>
            <person name="Creasy T.H."/>
            <person name="Haas B."/>
            <person name="Maiti R."/>
            <person name="Wu D."/>
            <person name="Peterson J."/>
            <person name="Van Aken S."/>
            <person name="Pai G."/>
            <person name="Militscher J."/>
            <person name="Sellers P."/>
            <person name="Gill J.E."/>
            <person name="Feldblyum T.V."/>
            <person name="Preuss D."/>
            <person name="Lin X."/>
            <person name="Nierman W.C."/>
            <person name="Salzberg S.L."/>
            <person name="White O."/>
            <person name="Venter J.C."/>
            <person name="Fraser C.M."/>
            <person name="Kaneko T."/>
            <person name="Nakamura Y."/>
            <person name="Sato S."/>
            <person name="Kato T."/>
            <person name="Asamizu E."/>
            <person name="Sasamoto S."/>
            <person name="Kimura T."/>
            <person name="Idesawa K."/>
            <person name="Kawashima K."/>
            <person name="Kishida Y."/>
            <person name="Kiyokawa C."/>
            <person name="Kohara M."/>
            <person name="Matsumoto M."/>
            <person name="Matsuno A."/>
            <person name="Muraki A."/>
            <person name="Nakayama S."/>
            <person name="Nakazaki N."/>
            <person name="Shinpo S."/>
            <person name="Takeuchi C."/>
            <person name="Wada T."/>
            <person name="Watanabe A."/>
            <person name="Yamada M."/>
            <person name="Yasuda M."/>
            <person name="Tabata S."/>
        </authorList>
    </citation>
    <scope>NUCLEOTIDE SEQUENCE [LARGE SCALE GENOMIC DNA]</scope>
    <source>
        <strain evidence="5">cv. Columbia</strain>
    </source>
</reference>
<feature type="compositionally biased region" description="Polar residues" evidence="1">
    <location>
        <begin position="12"/>
        <end position="27"/>
    </location>
</feature>
<dbReference type="PaxDb" id="3702-AT3G44235.1"/>
<keyword evidence="2" id="KW-0472">Membrane</keyword>
<keyword evidence="2" id="KW-1133">Transmembrane helix</keyword>
<keyword evidence="5" id="KW-1185">Reference proteome</keyword>
<dbReference type="EMBL" id="CP002686">
    <property type="protein sequence ID" value="AEE77879.1"/>
    <property type="molecule type" value="Genomic_DNA"/>
</dbReference>
<dbReference type="ExpressionAtlas" id="F4J1W7">
    <property type="expression patterns" value="baseline and differential"/>
</dbReference>
<dbReference type="PhylomeDB" id="F4J1W7"/>
<reference evidence="5" key="2">
    <citation type="journal article" date="2017" name="Plant J.">
        <title>Araport11: a complete reannotation of the Arabidopsis thaliana reference genome.</title>
        <authorList>
            <person name="Cheng C.Y."/>
            <person name="Krishnakumar V."/>
            <person name="Chan A.P."/>
            <person name="Thibaud-Nissen F."/>
            <person name="Schobel S."/>
            <person name="Town C.D."/>
        </authorList>
    </citation>
    <scope>GENOME REANNOTATION</scope>
    <source>
        <strain evidence="5">cv. Columbia</strain>
    </source>
</reference>
<feature type="region of interest" description="Disordered" evidence="1">
    <location>
        <begin position="1"/>
        <end position="37"/>
    </location>
</feature>